<dbReference type="Proteomes" id="UP001595987">
    <property type="component" value="Unassembled WGS sequence"/>
</dbReference>
<name>A0ABV9JDR0_9LACT</name>
<feature type="transmembrane region" description="Helical" evidence="1">
    <location>
        <begin position="88"/>
        <end position="105"/>
    </location>
</feature>
<dbReference type="EMBL" id="JBHSGD010000005">
    <property type="protein sequence ID" value="MFC4652566.1"/>
    <property type="molecule type" value="Genomic_DNA"/>
</dbReference>
<organism evidence="2 3">
    <name type="scientific">Lactococcus nasutitermitis</name>
    <dbReference type="NCBI Taxonomy" id="1652957"/>
    <lineage>
        <taxon>Bacteria</taxon>
        <taxon>Bacillati</taxon>
        <taxon>Bacillota</taxon>
        <taxon>Bacilli</taxon>
        <taxon>Lactobacillales</taxon>
        <taxon>Streptococcaceae</taxon>
        <taxon>Lactococcus</taxon>
    </lineage>
</organism>
<feature type="transmembrane region" description="Helical" evidence="1">
    <location>
        <begin position="33"/>
        <end position="51"/>
    </location>
</feature>
<keyword evidence="1" id="KW-0812">Transmembrane</keyword>
<sequence>MHYFVFLAAFISLSAAVSYVRQMFRGQAKPNKVSWLLWSVAPTIAAIAAFSEGVTLAVLPVFMAGFSTLIVFVFSFVCKGAYWDIRRFDLICGAVSLLALIFWYLTKQADIAIIFSILSDFLACLPTFAKAWKYPETEHVSPYASGIFSAFTSFLAISHWNFASVAFPAYLFLINIALSVAIEHRRFIPRRKEVK</sequence>
<dbReference type="RefSeq" id="WP_213536003.1">
    <property type="nucleotide sequence ID" value="NZ_BOVQ01000005.1"/>
</dbReference>
<keyword evidence="3" id="KW-1185">Reference proteome</keyword>
<keyword evidence="1" id="KW-0472">Membrane</keyword>
<feature type="transmembrane region" description="Helical" evidence="1">
    <location>
        <begin position="163"/>
        <end position="182"/>
    </location>
</feature>
<feature type="transmembrane region" description="Helical" evidence="1">
    <location>
        <begin position="6"/>
        <end position="24"/>
    </location>
</feature>
<evidence type="ECO:0000256" key="1">
    <source>
        <dbReference type="SAM" id="Phobius"/>
    </source>
</evidence>
<evidence type="ECO:0000313" key="2">
    <source>
        <dbReference type="EMBL" id="MFC4652566.1"/>
    </source>
</evidence>
<feature type="transmembrane region" description="Helical" evidence="1">
    <location>
        <begin position="57"/>
        <end position="76"/>
    </location>
</feature>
<evidence type="ECO:0000313" key="3">
    <source>
        <dbReference type="Proteomes" id="UP001595987"/>
    </source>
</evidence>
<keyword evidence="1" id="KW-1133">Transmembrane helix</keyword>
<gene>
    <name evidence="2" type="ORF">ACFO26_06555</name>
</gene>
<accession>A0ABV9JDR0</accession>
<protein>
    <submittedName>
        <fullName evidence="2">Uncharacterized protein</fullName>
    </submittedName>
</protein>
<reference evidence="3" key="1">
    <citation type="journal article" date="2019" name="Int. J. Syst. Evol. Microbiol.">
        <title>The Global Catalogue of Microorganisms (GCM) 10K type strain sequencing project: providing services to taxonomists for standard genome sequencing and annotation.</title>
        <authorList>
            <consortium name="The Broad Institute Genomics Platform"/>
            <consortium name="The Broad Institute Genome Sequencing Center for Infectious Disease"/>
            <person name="Wu L."/>
            <person name="Ma J."/>
        </authorList>
    </citation>
    <scope>NUCLEOTIDE SEQUENCE [LARGE SCALE GENOMIC DNA]</scope>
    <source>
        <strain evidence="3">CCUG 63287</strain>
    </source>
</reference>
<comment type="caution">
    <text evidence="2">The sequence shown here is derived from an EMBL/GenBank/DDBJ whole genome shotgun (WGS) entry which is preliminary data.</text>
</comment>
<proteinExistence type="predicted"/>